<sequence>MMNQKKRKKRYPSNLSEGAWRYLKPHLPVSAVGRPRELSMRQVVNAILYVLKTGCQWRQLPREFPVWSSVYYYFYRWSYNGTWERLHHLLRSRLREKCGRHKQPTAGCLDSQSVKCTAVSGQRGFDAGKKINGRKRHILVDTPGLLLMVAVTAASVQDRDGARLLLRHLPGGCKKLRRIWVDGGYGGRLVEWVAQRFKFCLEVVLRPRETRKFVLLPRRWVVERTFGWLNHSRRLSKSYERLTRTDKTWIYIAMTRIMLRCLT</sequence>
<dbReference type="AlphaFoldDB" id="A0A1I4VWM2"/>
<dbReference type="NCBIfam" id="NF033580">
    <property type="entry name" value="transpos_IS5_3"/>
    <property type="match status" value="1"/>
</dbReference>
<proteinExistence type="predicted"/>
<accession>A0A1I4VWM2</accession>
<feature type="domain" description="Transposase IS4-like" evidence="1">
    <location>
        <begin position="103"/>
        <end position="256"/>
    </location>
</feature>
<organism evidence="3 4">
    <name type="scientific">Nitrosomonas communis</name>
    <dbReference type="NCBI Taxonomy" id="44574"/>
    <lineage>
        <taxon>Bacteria</taxon>
        <taxon>Pseudomonadati</taxon>
        <taxon>Pseudomonadota</taxon>
        <taxon>Betaproteobacteria</taxon>
        <taxon>Nitrosomonadales</taxon>
        <taxon>Nitrosomonadaceae</taxon>
        <taxon>Nitrosomonas</taxon>
    </lineage>
</organism>
<gene>
    <name evidence="3" type="ORF">SAMN05421863_10928</name>
</gene>
<dbReference type="Proteomes" id="UP000183287">
    <property type="component" value="Unassembled WGS sequence"/>
</dbReference>
<evidence type="ECO:0000313" key="4">
    <source>
        <dbReference type="Proteomes" id="UP000183287"/>
    </source>
</evidence>
<dbReference type="Pfam" id="PF01609">
    <property type="entry name" value="DDE_Tnp_1"/>
    <property type="match status" value="1"/>
</dbReference>
<evidence type="ECO:0000313" key="3">
    <source>
        <dbReference type="EMBL" id="SFN05605.1"/>
    </source>
</evidence>
<protein>
    <submittedName>
        <fullName evidence="3">Putative transposase</fullName>
    </submittedName>
</protein>
<evidence type="ECO:0000259" key="1">
    <source>
        <dbReference type="Pfam" id="PF01609"/>
    </source>
</evidence>
<dbReference type="Pfam" id="PF13340">
    <property type="entry name" value="DUF4096"/>
    <property type="match status" value="1"/>
</dbReference>
<dbReference type="GO" id="GO:0006313">
    <property type="term" value="P:DNA transposition"/>
    <property type="evidence" value="ECO:0007669"/>
    <property type="project" value="InterPro"/>
</dbReference>
<reference evidence="4" key="1">
    <citation type="submission" date="2016-10" db="EMBL/GenBank/DDBJ databases">
        <authorList>
            <person name="Varghese N."/>
            <person name="Submissions S."/>
        </authorList>
    </citation>
    <scope>NUCLEOTIDE SEQUENCE [LARGE SCALE GENOMIC DNA]</scope>
    <source>
        <strain evidence="4">Nm44</strain>
    </source>
</reference>
<evidence type="ECO:0000259" key="2">
    <source>
        <dbReference type="Pfam" id="PF13340"/>
    </source>
</evidence>
<keyword evidence="4" id="KW-1185">Reference proteome</keyword>
<dbReference type="PANTHER" id="PTHR30007">
    <property type="entry name" value="PHP DOMAIN PROTEIN"/>
    <property type="match status" value="1"/>
</dbReference>
<dbReference type="PANTHER" id="PTHR30007:SF0">
    <property type="entry name" value="TRANSPOSASE"/>
    <property type="match status" value="1"/>
</dbReference>
<dbReference type="EMBL" id="FOUB01000092">
    <property type="protein sequence ID" value="SFN05605.1"/>
    <property type="molecule type" value="Genomic_DNA"/>
</dbReference>
<dbReference type="InterPro" id="IPR002559">
    <property type="entry name" value="Transposase_11"/>
</dbReference>
<feature type="domain" description="Insertion element IS402-like" evidence="2">
    <location>
        <begin position="15"/>
        <end position="87"/>
    </location>
</feature>
<name>A0A1I4VWM2_9PROT</name>
<dbReference type="InterPro" id="IPR025161">
    <property type="entry name" value="IS402-like_dom"/>
</dbReference>
<dbReference type="GO" id="GO:0004803">
    <property type="term" value="F:transposase activity"/>
    <property type="evidence" value="ECO:0007669"/>
    <property type="project" value="InterPro"/>
</dbReference>
<dbReference type="GO" id="GO:0003677">
    <property type="term" value="F:DNA binding"/>
    <property type="evidence" value="ECO:0007669"/>
    <property type="project" value="InterPro"/>
</dbReference>